<feature type="transmembrane region" description="Helical" evidence="2">
    <location>
        <begin position="20"/>
        <end position="38"/>
    </location>
</feature>
<dbReference type="AlphaFoldDB" id="A0AAD1XW57"/>
<keyword evidence="2" id="KW-0812">Transmembrane</keyword>
<evidence type="ECO:0000313" key="4">
    <source>
        <dbReference type="Proteomes" id="UP001295684"/>
    </source>
</evidence>
<evidence type="ECO:0000256" key="2">
    <source>
        <dbReference type="SAM" id="Phobius"/>
    </source>
</evidence>
<feature type="compositionally biased region" description="Polar residues" evidence="1">
    <location>
        <begin position="191"/>
        <end position="202"/>
    </location>
</feature>
<evidence type="ECO:0000256" key="1">
    <source>
        <dbReference type="SAM" id="MobiDB-lite"/>
    </source>
</evidence>
<feature type="region of interest" description="Disordered" evidence="1">
    <location>
        <begin position="181"/>
        <end position="217"/>
    </location>
</feature>
<dbReference type="EMBL" id="CAMPGE010021876">
    <property type="protein sequence ID" value="CAI2379983.1"/>
    <property type="molecule type" value="Genomic_DNA"/>
</dbReference>
<proteinExistence type="predicted"/>
<accession>A0AAD1XW57</accession>
<feature type="transmembrane region" description="Helical" evidence="2">
    <location>
        <begin position="50"/>
        <end position="74"/>
    </location>
</feature>
<organism evidence="3 4">
    <name type="scientific">Euplotes crassus</name>
    <dbReference type="NCBI Taxonomy" id="5936"/>
    <lineage>
        <taxon>Eukaryota</taxon>
        <taxon>Sar</taxon>
        <taxon>Alveolata</taxon>
        <taxon>Ciliophora</taxon>
        <taxon>Intramacronucleata</taxon>
        <taxon>Spirotrichea</taxon>
        <taxon>Hypotrichia</taxon>
        <taxon>Euplotida</taxon>
        <taxon>Euplotidae</taxon>
        <taxon>Moneuplotes</taxon>
    </lineage>
</organism>
<evidence type="ECO:0000313" key="3">
    <source>
        <dbReference type="EMBL" id="CAI2379983.1"/>
    </source>
</evidence>
<feature type="transmembrane region" description="Helical" evidence="2">
    <location>
        <begin position="110"/>
        <end position="132"/>
    </location>
</feature>
<sequence length="217" mass="24169">MPQGDPPKLSNKGDSIKTCAYVLLALHVIFAISELILLDAMKGIFEGVTAAILYCGLSSHNFCMILMYNIMLFFNCVQLFAELGTFIQDKAASKYYDSKMNSHHYSDTFFVPYLVVLFIFYLFAIITSFLFYRECKQAMIGAPQNNDEQLDRAQYGTVPQNEAAPNGASNFMGMGQNMYAQSPPSDEVATNARSQSNGSNNDVEIPKRFPGRGQRIG</sequence>
<reference evidence="3" key="1">
    <citation type="submission" date="2023-07" db="EMBL/GenBank/DDBJ databases">
        <authorList>
            <consortium name="AG Swart"/>
            <person name="Singh M."/>
            <person name="Singh A."/>
            <person name="Seah K."/>
            <person name="Emmerich C."/>
        </authorList>
    </citation>
    <scope>NUCLEOTIDE SEQUENCE</scope>
    <source>
        <strain evidence="3">DP1</strain>
    </source>
</reference>
<dbReference type="Proteomes" id="UP001295684">
    <property type="component" value="Unassembled WGS sequence"/>
</dbReference>
<keyword evidence="2" id="KW-0472">Membrane</keyword>
<protein>
    <submittedName>
        <fullName evidence="3">Uncharacterized protein</fullName>
    </submittedName>
</protein>
<name>A0AAD1XW57_EUPCR</name>
<gene>
    <name evidence="3" type="ORF">ECRASSUSDP1_LOCUS21407</name>
</gene>
<keyword evidence="2" id="KW-1133">Transmembrane helix</keyword>
<keyword evidence="4" id="KW-1185">Reference proteome</keyword>
<comment type="caution">
    <text evidence="3">The sequence shown here is derived from an EMBL/GenBank/DDBJ whole genome shotgun (WGS) entry which is preliminary data.</text>
</comment>